<keyword evidence="1" id="KW-0812">Transmembrane</keyword>
<protein>
    <submittedName>
        <fullName evidence="2">Uncharacterized protein</fullName>
    </submittedName>
</protein>
<organism evidence="2 3">
    <name type="scientific">Candidatus Liptonbacteria bacterium RIFCSPLOWO2_01_FULL_52_25</name>
    <dbReference type="NCBI Taxonomy" id="1798650"/>
    <lineage>
        <taxon>Bacteria</taxon>
        <taxon>Candidatus Liptoniibacteriota</taxon>
    </lineage>
</organism>
<evidence type="ECO:0000313" key="3">
    <source>
        <dbReference type="Proteomes" id="UP000178880"/>
    </source>
</evidence>
<evidence type="ECO:0000256" key="1">
    <source>
        <dbReference type="SAM" id="Phobius"/>
    </source>
</evidence>
<gene>
    <name evidence="2" type="ORF">A2945_04950</name>
</gene>
<evidence type="ECO:0000313" key="2">
    <source>
        <dbReference type="EMBL" id="OGY99289.1"/>
    </source>
</evidence>
<sequence length="87" mass="9359">MSKKVELIIIVVAVAVVATLFGYWYFVMRVPTSSPPAPEPTIAPLAAPASLGETIYEQAQNPVADKMPEVESPAVNPIEGAYKNPFE</sequence>
<dbReference type="EMBL" id="MHLA01000017">
    <property type="protein sequence ID" value="OGY99289.1"/>
    <property type="molecule type" value="Genomic_DNA"/>
</dbReference>
<comment type="caution">
    <text evidence="2">The sequence shown here is derived from an EMBL/GenBank/DDBJ whole genome shotgun (WGS) entry which is preliminary data.</text>
</comment>
<dbReference type="Proteomes" id="UP000178880">
    <property type="component" value="Unassembled WGS sequence"/>
</dbReference>
<name>A0A1G2CEX3_9BACT</name>
<keyword evidence="1" id="KW-0472">Membrane</keyword>
<proteinExistence type="predicted"/>
<reference evidence="2 3" key="1">
    <citation type="journal article" date="2016" name="Nat. Commun.">
        <title>Thousands of microbial genomes shed light on interconnected biogeochemical processes in an aquifer system.</title>
        <authorList>
            <person name="Anantharaman K."/>
            <person name="Brown C.T."/>
            <person name="Hug L.A."/>
            <person name="Sharon I."/>
            <person name="Castelle C.J."/>
            <person name="Probst A.J."/>
            <person name="Thomas B.C."/>
            <person name="Singh A."/>
            <person name="Wilkins M.J."/>
            <person name="Karaoz U."/>
            <person name="Brodie E.L."/>
            <person name="Williams K.H."/>
            <person name="Hubbard S.S."/>
            <person name="Banfield J.F."/>
        </authorList>
    </citation>
    <scope>NUCLEOTIDE SEQUENCE [LARGE SCALE GENOMIC DNA]</scope>
</reference>
<keyword evidence="1" id="KW-1133">Transmembrane helix</keyword>
<feature type="transmembrane region" description="Helical" evidence="1">
    <location>
        <begin position="7"/>
        <end position="26"/>
    </location>
</feature>
<dbReference type="AlphaFoldDB" id="A0A1G2CEX3"/>
<accession>A0A1G2CEX3</accession>